<comment type="caution">
    <text evidence="1">The sequence shown here is derived from an EMBL/GenBank/DDBJ whole genome shotgun (WGS) entry which is preliminary data.</text>
</comment>
<dbReference type="EMBL" id="AALGZK010000038">
    <property type="protein sequence ID" value="ECZ5440227.1"/>
    <property type="molecule type" value="Genomic_DNA"/>
</dbReference>
<accession>A0A624ECU6</accession>
<dbReference type="GO" id="GO:0003677">
    <property type="term" value="F:DNA binding"/>
    <property type="evidence" value="ECO:0007669"/>
    <property type="project" value="InterPro"/>
</dbReference>
<dbReference type="GO" id="GO:0006259">
    <property type="term" value="P:DNA metabolic process"/>
    <property type="evidence" value="ECO:0007669"/>
    <property type="project" value="InterPro"/>
</dbReference>
<gene>
    <name evidence="1" type="ORF">AHQ57_24270</name>
</gene>
<sequence length="240" mass="26763">MCAALKRCAYRHKGKIMENTNIITTEQQAPNTISASNAIFNVQALGQLTAFANLMADSQVTVPAHLAGKPADCMAIVMQAMQWGMNPYAVAQKTHLVNGVLGYEAQLVNAVIASSSAIHGRFHYRYGGDWERCTRTQEITRDKNGKSGKYTVTERVRGWTDEDEIGLFVQVGAIMRGESEITWGEPLYLSGVVTRNSPLWVSNPKQQIAYLGVKYWARLYCPEVILGVYSPDEVEQREER</sequence>
<name>A0A624ECU6_SALNE</name>
<dbReference type="InterPro" id="IPR018330">
    <property type="entry name" value="RecT_fam"/>
</dbReference>
<dbReference type="Pfam" id="PF03837">
    <property type="entry name" value="RecT"/>
    <property type="match status" value="1"/>
</dbReference>
<evidence type="ECO:0000313" key="1">
    <source>
        <dbReference type="EMBL" id="ECZ5440227.1"/>
    </source>
</evidence>
<reference evidence="1" key="1">
    <citation type="submission" date="2018-07" db="EMBL/GenBank/DDBJ databases">
        <authorList>
            <consortium name="GenomeTrakr network: Whole genome sequencing for foodborne pathogen traceback"/>
        </authorList>
    </citation>
    <scope>NUCLEOTIDE SEQUENCE</scope>
    <source>
        <strain evidence="1">FDA00000095</strain>
    </source>
</reference>
<feature type="non-terminal residue" evidence="1">
    <location>
        <position position="240"/>
    </location>
</feature>
<dbReference type="AlphaFoldDB" id="A0A624ECU6"/>
<proteinExistence type="predicted"/>
<organism evidence="1">
    <name type="scientific">Salmonella newport</name>
    <dbReference type="NCBI Taxonomy" id="108619"/>
    <lineage>
        <taxon>Bacteria</taxon>
        <taxon>Pseudomonadati</taxon>
        <taxon>Pseudomonadota</taxon>
        <taxon>Gammaproteobacteria</taxon>
        <taxon>Enterobacterales</taxon>
        <taxon>Enterobacteriaceae</taxon>
        <taxon>Salmonella</taxon>
    </lineage>
</organism>
<protein>
    <submittedName>
        <fullName evidence="1">Recombinase RecT</fullName>
    </submittedName>
</protein>